<evidence type="ECO:0000256" key="2">
    <source>
        <dbReference type="ARBA" id="ARBA00022692"/>
    </source>
</evidence>
<dbReference type="InterPro" id="IPR046357">
    <property type="entry name" value="PPIase_dom_sf"/>
</dbReference>
<dbReference type="Pfam" id="PF04932">
    <property type="entry name" value="Wzy_C"/>
    <property type="match status" value="1"/>
</dbReference>
<organism evidence="8">
    <name type="scientific">marine metagenome</name>
    <dbReference type="NCBI Taxonomy" id="408172"/>
    <lineage>
        <taxon>unclassified sequences</taxon>
        <taxon>metagenomes</taxon>
        <taxon>ecological metagenomes</taxon>
    </lineage>
</organism>
<dbReference type="AlphaFoldDB" id="A0A381Y125"/>
<feature type="transmembrane region" description="Helical" evidence="6">
    <location>
        <begin position="36"/>
        <end position="53"/>
    </location>
</feature>
<dbReference type="InterPro" id="IPR001179">
    <property type="entry name" value="PPIase_FKBP_dom"/>
</dbReference>
<feature type="transmembrane region" description="Helical" evidence="6">
    <location>
        <begin position="120"/>
        <end position="141"/>
    </location>
</feature>
<dbReference type="PROSITE" id="PS50059">
    <property type="entry name" value="FKBP_PPIASE"/>
    <property type="match status" value="1"/>
</dbReference>
<keyword evidence="4 6" id="KW-0472">Membrane</keyword>
<dbReference type="SUPFAM" id="SSF54534">
    <property type="entry name" value="FKBP-like"/>
    <property type="match status" value="1"/>
</dbReference>
<evidence type="ECO:0000313" key="8">
    <source>
        <dbReference type="EMBL" id="SVA70173.1"/>
    </source>
</evidence>
<evidence type="ECO:0000256" key="6">
    <source>
        <dbReference type="SAM" id="Phobius"/>
    </source>
</evidence>
<dbReference type="Pfam" id="PF00254">
    <property type="entry name" value="FKBP_C"/>
    <property type="match status" value="1"/>
</dbReference>
<feature type="transmembrane region" description="Helical" evidence="6">
    <location>
        <begin position="91"/>
        <end position="108"/>
    </location>
</feature>
<comment type="subcellular location">
    <subcellularLocation>
        <location evidence="1">Membrane</location>
        <topology evidence="1">Multi-pass membrane protein</topology>
    </subcellularLocation>
</comment>
<dbReference type="GO" id="GO:0016020">
    <property type="term" value="C:membrane"/>
    <property type="evidence" value="ECO:0007669"/>
    <property type="project" value="UniProtKB-SubCell"/>
</dbReference>
<feature type="transmembrane region" description="Helical" evidence="6">
    <location>
        <begin position="379"/>
        <end position="398"/>
    </location>
</feature>
<dbReference type="Pfam" id="PF11846">
    <property type="entry name" value="Wzy_C_2"/>
    <property type="match status" value="1"/>
</dbReference>
<proteinExistence type="predicted"/>
<feature type="transmembrane region" description="Helical" evidence="6">
    <location>
        <begin position="217"/>
        <end position="233"/>
    </location>
</feature>
<dbReference type="EMBL" id="UINC01016949">
    <property type="protein sequence ID" value="SVA70173.1"/>
    <property type="molecule type" value="Genomic_DNA"/>
</dbReference>
<feature type="transmembrane region" description="Helical" evidence="6">
    <location>
        <begin position="348"/>
        <end position="372"/>
    </location>
</feature>
<dbReference type="PANTHER" id="PTHR37422:SF21">
    <property type="entry name" value="EXOQ-LIKE PROTEIN"/>
    <property type="match status" value="1"/>
</dbReference>
<dbReference type="InterPro" id="IPR021797">
    <property type="entry name" value="Wzy_C_2"/>
</dbReference>
<evidence type="ECO:0000256" key="4">
    <source>
        <dbReference type="ARBA" id="ARBA00023136"/>
    </source>
</evidence>
<evidence type="ECO:0000259" key="7">
    <source>
        <dbReference type="PROSITE" id="PS50059"/>
    </source>
</evidence>
<feature type="domain" description="PPIase FKBP-type" evidence="7">
    <location>
        <begin position="624"/>
        <end position="709"/>
    </location>
</feature>
<feature type="transmembrane region" description="Helical" evidence="6">
    <location>
        <begin position="165"/>
        <end position="182"/>
    </location>
</feature>
<dbReference type="Gene3D" id="3.10.50.40">
    <property type="match status" value="1"/>
</dbReference>
<keyword evidence="3 6" id="KW-1133">Transmembrane helix</keyword>
<keyword evidence="5" id="KW-0175">Coiled coil</keyword>
<dbReference type="GO" id="GO:0003755">
    <property type="term" value="F:peptidyl-prolyl cis-trans isomerase activity"/>
    <property type="evidence" value="ECO:0007669"/>
    <property type="project" value="InterPro"/>
</dbReference>
<sequence length="710" mass="82621">MTKSVLKISLAVYFLFLMHHVAPTVGGAGLYLPNNIISWVFIATFIGIGFWHLSKSGIIYYSTFSLISFLALLLLALPMYYDNNVFAERTIYRLMFIAGGILFYTLMLQFDFNEKERKNIMYLILAATVIQSAIGIIQYYGSGSQHYLIFLKEEFPWGSFRQKNVMTTFMATGIGISLFFLNSNDSYPLKKLKYYCIYIIPYTGALIIFAISSKAGFIGLFAAIIFQIFTTKFRARSIQLWFAILFLGILTGWATPHITKAMVKDNDAQSKAEILYPKRDIESQKATINTRLGIWSTTWMMIKDNPLTGVGYGYWEKKWRRYAVKRRKNEPDWDYRLHELLDHPHNEILLYVSEGGLAPALAFIILIAGYFFLIGKFPLLIILPHIALISPIILHTIFEFPFRISVTHWIVILLLIFVYDKPRKGYEIKLKSIMLLPALVIPIATYYNMAITYKNLQRLVEFTTSDYNKYELLQEIKHPGPLYRKYEFELLRSMMDMALKTNDKDLMEYFIDRAEEFLEHTPHINIYEALYDANNHLGRSIVAESWKIKAKYNFPDPYEETTWLYNEDDKKKLEENERKLAEKLKEAESFLSNHKNGNPDIYETSTGLQYRIITDGEGKVPKRKSKVKVNYAGPFFNLDMYNLSRNARKVSEFEIHQLIEGWQEGMLLMKEGAEFEFFIHPKLGYGQRGRRGIPGNSYLIYNVKLIEVLE</sequence>
<evidence type="ECO:0000256" key="5">
    <source>
        <dbReference type="SAM" id="Coils"/>
    </source>
</evidence>
<dbReference type="InterPro" id="IPR007016">
    <property type="entry name" value="O-antigen_ligase-rel_domated"/>
</dbReference>
<feature type="transmembrane region" description="Helical" evidence="6">
    <location>
        <begin position="240"/>
        <end position="258"/>
    </location>
</feature>
<feature type="transmembrane region" description="Helical" evidence="6">
    <location>
        <begin position="404"/>
        <end position="420"/>
    </location>
</feature>
<dbReference type="PANTHER" id="PTHR37422">
    <property type="entry name" value="TEICHURONIC ACID BIOSYNTHESIS PROTEIN TUAE"/>
    <property type="match status" value="1"/>
</dbReference>
<feature type="coiled-coil region" evidence="5">
    <location>
        <begin position="566"/>
        <end position="593"/>
    </location>
</feature>
<feature type="transmembrane region" description="Helical" evidence="6">
    <location>
        <begin position="58"/>
        <end position="79"/>
    </location>
</feature>
<accession>A0A381Y125</accession>
<reference evidence="8" key="1">
    <citation type="submission" date="2018-05" db="EMBL/GenBank/DDBJ databases">
        <authorList>
            <person name="Lanie J.A."/>
            <person name="Ng W.-L."/>
            <person name="Kazmierczak K.M."/>
            <person name="Andrzejewski T.M."/>
            <person name="Davidsen T.M."/>
            <person name="Wayne K.J."/>
            <person name="Tettelin H."/>
            <person name="Glass J.I."/>
            <person name="Rusch D."/>
            <person name="Podicherti R."/>
            <person name="Tsui H.-C.T."/>
            <person name="Winkler M.E."/>
        </authorList>
    </citation>
    <scope>NUCLEOTIDE SEQUENCE</scope>
</reference>
<name>A0A381Y125_9ZZZZ</name>
<gene>
    <name evidence="8" type="ORF">METZ01_LOCUS123027</name>
</gene>
<dbReference type="InterPro" id="IPR051533">
    <property type="entry name" value="WaaL-like"/>
</dbReference>
<protein>
    <recommendedName>
        <fullName evidence="7">PPIase FKBP-type domain-containing protein</fullName>
    </recommendedName>
</protein>
<feature type="transmembrane region" description="Helical" evidence="6">
    <location>
        <begin position="194"/>
        <end position="211"/>
    </location>
</feature>
<keyword evidence="2 6" id="KW-0812">Transmembrane</keyword>
<evidence type="ECO:0000256" key="3">
    <source>
        <dbReference type="ARBA" id="ARBA00022989"/>
    </source>
</evidence>
<feature type="transmembrane region" description="Helical" evidence="6">
    <location>
        <begin position="432"/>
        <end position="449"/>
    </location>
</feature>
<evidence type="ECO:0000256" key="1">
    <source>
        <dbReference type="ARBA" id="ARBA00004141"/>
    </source>
</evidence>